<dbReference type="Pfam" id="PF13628">
    <property type="entry name" value="DUF4142"/>
    <property type="match status" value="1"/>
</dbReference>
<name>A0A176WW26_AGRTU</name>
<proteinExistence type="predicted"/>
<dbReference type="PANTHER" id="PTHR38593:SF1">
    <property type="entry name" value="BLR2558 PROTEIN"/>
    <property type="match status" value="1"/>
</dbReference>
<dbReference type="InterPro" id="IPR012347">
    <property type="entry name" value="Ferritin-like"/>
</dbReference>
<organism evidence="3 4">
    <name type="scientific">Agrobacterium tumefaciens</name>
    <dbReference type="NCBI Taxonomy" id="358"/>
    <lineage>
        <taxon>Bacteria</taxon>
        <taxon>Pseudomonadati</taxon>
        <taxon>Pseudomonadota</taxon>
        <taxon>Alphaproteobacteria</taxon>
        <taxon>Hyphomicrobiales</taxon>
        <taxon>Rhizobiaceae</taxon>
        <taxon>Rhizobium/Agrobacterium group</taxon>
        <taxon>Agrobacterium</taxon>
        <taxon>Agrobacterium tumefaciens complex</taxon>
    </lineage>
</organism>
<gene>
    <name evidence="3" type="ORF">A7J57_08455</name>
</gene>
<feature type="domain" description="DUF4142" evidence="2">
    <location>
        <begin position="37"/>
        <end position="173"/>
    </location>
</feature>
<protein>
    <submittedName>
        <fullName evidence="3">DUF305 domain-containing protein</fullName>
    </submittedName>
</protein>
<reference evidence="3 4" key="1">
    <citation type="submission" date="2016-05" db="EMBL/GenBank/DDBJ databases">
        <authorList>
            <person name="Lavstsen T."/>
            <person name="Jespersen J.S."/>
        </authorList>
    </citation>
    <scope>NUCLEOTIDE SEQUENCE [LARGE SCALE GENOMIC DNA]</scope>
    <source>
        <strain evidence="3 4">KCJ1736</strain>
    </source>
</reference>
<accession>A0A176WW26</accession>
<dbReference type="InterPro" id="IPR025419">
    <property type="entry name" value="DUF4142"/>
</dbReference>
<feature type="signal peptide" evidence="1">
    <location>
        <begin position="1"/>
        <end position="19"/>
    </location>
</feature>
<feature type="chain" id="PRO_5008052848" evidence="1">
    <location>
        <begin position="20"/>
        <end position="176"/>
    </location>
</feature>
<dbReference type="AlphaFoldDB" id="A0A176WW26"/>
<dbReference type="RefSeq" id="WP_063951283.1">
    <property type="nucleotide sequence ID" value="NZ_JBJDNA010000001.1"/>
</dbReference>
<evidence type="ECO:0000259" key="2">
    <source>
        <dbReference type="Pfam" id="PF13628"/>
    </source>
</evidence>
<keyword evidence="1" id="KW-0732">Signal</keyword>
<evidence type="ECO:0000313" key="4">
    <source>
        <dbReference type="Proteomes" id="UP000077098"/>
    </source>
</evidence>
<dbReference type="PANTHER" id="PTHR38593">
    <property type="entry name" value="BLR2558 PROTEIN"/>
    <property type="match status" value="1"/>
</dbReference>
<comment type="caution">
    <text evidence="3">The sequence shown here is derived from an EMBL/GenBank/DDBJ whole genome shotgun (WGS) entry which is preliminary data.</text>
</comment>
<dbReference type="Proteomes" id="UP000077098">
    <property type="component" value="Unassembled WGS sequence"/>
</dbReference>
<sequence length="176" mass="18866">MKKTILTLALALAASTAMAQSATETTGINSALGVAPKTEDFVMQVSASDLFEIESSKLALTKGDEATKAFAQQMVTEHEKTSSELKALLSGGKVKGTPATALTDDHKEEIDDLAKLDGAEFNEEYIDDQVDAHEDAVDLFKRYAEGGDNAELKAWAAKTLPALQHHLEMAQGLDKK</sequence>
<evidence type="ECO:0000313" key="3">
    <source>
        <dbReference type="EMBL" id="OAE37602.1"/>
    </source>
</evidence>
<dbReference type="Gene3D" id="1.20.1260.10">
    <property type="match status" value="1"/>
</dbReference>
<dbReference type="EMBL" id="LXPS01000039">
    <property type="protein sequence ID" value="OAE37602.1"/>
    <property type="molecule type" value="Genomic_DNA"/>
</dbReference>
<evidence type="ECO:0000256" key="1">
    <source>
        <dbReference type="SAM" id="SignalP"/>
    </source>
</evidence>